<keyword evidence="5" id="KW-0342">GTP-binding</keyword>
<dbReference type="Gene3D" id="3.30.30.170">
    <property type="match status" value="1"/>
</dbReference>
<feature type="compositionally biased region" description="Basic and acidic residues" evidence="6">
    <location>
        <begin position="363"/>
        <end position="427"/>
    </location>
</feature>
<protein>
    <recommendedName>
        <fullName evidence="7">W2 domain-containing protein</fullName>
    </recommendedName>
</protein>
<dbReference type="InterPro" id="IPR003307">
    <property type="entry name" value="W2_domain"/>
</dbReference>
<keyword evidence="2" id="KW-0396">Initiation factor</keyword>
<dbReference type="SUPFAM" id="SSF75689">
    <property type="entry name" value="Zinc-binding domain of translation initiation factor 2 beta"/>
    <property type="match status" value="1"/>
</dbReference>
<keyword evidence="3" id="KW-0547">Nucleotide-binding</keyword>
<dbReference type="GO" id="GO:0005525">
    <property type="term" value="F:GTP binding"/>
    <property type="evidence" value="ECO:0007669"/>
    <property type="project" value="UniProtKB-KW"/>
</dbReference>
<comment type="similarity">
    <text evidence="1">Belongs to the eIF-2-beta/eIF-5 family.</text>
</comment>
<dbReference type="GO" id="GO:0071074">
    <property type="term" value="F:eukaryotic initiation factor eIF2 binding"/>
    <property type="evidence" value="ECO:0007669"/>
    <property type="project" value="TreeGrafter"/>
</dbReference>
<sequence length="433" mass="50698">MINIPSTIDDPAYRYKMPRMDCKQESRLNGVKTNIFNLEDVAKALRVPGDFIIRYMCAELGVAREKKSIIKGKHTYEELLVVLDKFIDKYLLCPKCKKPETSLFAEKKILKCYCRACGKVNKLDNSHKLTTHIIKDIPKDMSEIETTILDGTEDGPKKSSKKPSKKKKEDEKEEEDPLEEEVEKLTHESEHITHAIENIVEYVKEKGEGLKIEDLKEEIRNQCVSAGAGQDLKYYIAFNSLFSLKILKEFEQFKELFKQYVDADKEDGAKCFLMCTVKFFTERFPKLEIAIPTFLIHVYEAEIIGESIFTKWEAKKFKTDKKSCLYNRKAEKEFKKKAEKFFTWLKEAEEAESEEDEDEEDDKPEKKELTEEEIKQNKMRELIEKDKLKQQQDLEESKKKQMEEKKLADETTKTSEKVDLLNDKDGEFNFDDI</sequence>
<dbReference type="SMART" id="SM00653">
    <property type="entry name" value="eIF2B_5"/>
    <property type="match status" value="1"/>
</dbReference>
<evidence type="ECO:0000313" key="8">
    <source>
        <dbReference type="EMBL" id="CAE0355388.1"/>
    </source>
</evidence>
<evidence type="ECO:0000256" key="2">
    <source>
        <dbReference type="ARBA" id="ARBA00022540"/>
    </source>
</evidence>
<gene>
    <name evidence="8" type="ORF">EHAR0213_LOCUS14305</name>
</gene>
<feature type="domain" description="W2" evidence="7">
    <location>
        <begin position="168"/>
        <end position="355"/>
    </location>
</feature>
<dbReference type="PROSITE" id="PS51363">
    <property type="entry name" value="W2"/>
    <property type="match status" value="1"/>
</dbReference>
<feature type="region of interest" description="Disordered" evidence="6">
    <location>
        <begin position="348"/>
        <end position="433"/>
    </location>
</feature>
<evidence type="ECO:0000256" key="3">
    <source>
        <dbReference type="ARBA" id="ARBA00022741"/>
    </source>
</evidence>
<feature type="compositionally biased region" description="Acidic residues" evidence="6">
    <location>
        <begin position="171"/>
        <end position="182"/>
    </location>
</feature>
<dbReference type="EMBL" id="HBII01034413">
    <property type="protein sequence ID" value="CAE0355388.1"/>
    <property type="molecule type" value="Transcribed_RNA"/>
</dbReference>
<evidence type="ECO:0000256" key="4">
    <source>
        <dbReference type="ARBA" id="ARBA00022917"/>
    </source>
</evidence>
<dbReference type="InterPro" id="IPR002735">
    <property type="entry name" value="Transl_init_fac_IF2/IF5_dom"/>
</dbReference>
<dbReference type="InterPro" id="IPR016190">
    <property type="entry name" value="Transl_init_fac_IF2/IF5_Zn-bd"/>
</dbReference>
<dbReference type="SMART" id="SM00515">
    <property type="entry name" value="eIF5C"/>
    <property type="match status" value="1"/>
</dbReference>
<accession>A0A7S3NDT5</accession>
<dbReference type="PANTHER" id="PTHR23001:SF7">
    <property type="entry name" value="EUKARYOTIC TRANSLATION INITIATION FACTOR 5"/>
    <property type="match status" value="1"/>
</dbReference>
<evidence type="ECO:0000259" key="7">
    <source>
        <dbReference type="PROSITE" id="PS51363"/>
    </source>
</evidence>
<dbReference type="InterPro" id="IPR016024">
    <property type="entry name" value="ARM-type_fold"/>
</dbReference>
<dbReference type="Pfam" id="PF02020">
    <property type="entry name" value="W2"/>
    <property type="match status" value="1"/>
</dbReference>
<dbReference type="AlphaFoldDB" id="A0A7S3NDT5"/>
<dbReference type="Pfam" id="PF01873">
    <property type="entry name" value="eIF-5_eIF-2B"/>
    <property type="match status" value="1"/>
</dbReference>
<dbReference type="GO" id="GO:0001732">
    <property type="term" value="P:formation of cytoplasmic translation initiation complex"/>
    <property type="evidence" value="ECO:0007669"/>
    <property type="project" value="TreeGrafter"/>
</dbReference>
<dbReference type="GO" id="GO:0005092">
    <property type="term" value="F:GDP-dissociation inhibitor activity"/>
    <property type="evidence" value="ECO:0007669"/>
    <property type="project" value="TreeGrafter"/>
</dbReference>
<dbReference type="PANTHER" id="PTHR23001">
    <property type="entry name" value="EUKARYOTIC TRANSLATION INITIATION FACTOR"/>
    <property type="match status" value="1"/>
</dbReference>
<evidence type="ECO:0000256" key="6">
    <source>
        <dbReference type="SAM" id="MobiDB-lite"/>
    </source>
</evidence>
<dbReference type="Gene3D" id="1.25.40.180">
    <property type="match status" value="1"/>
</dbReference>
<organism evidence="8">
    <name type="scientific">Euplotes harpa</name>
    <dbReference type="NCBI Taxonomy" id="151035"/>
    <lineage>
        <taxon>Eukaryota</taxon>
        <taxon>Sar</taxon>
        <taxon>Alveolata</taxon>
        <taxon>Ciliophora</taxon>
        <taxon>Intramacronucleata</taxon>
        <taxon>Spirotrichea</taxon>
        <taxon>Hypotrichia</taxon>
        <taxon>Euplotida</taxon>
        <taxon>Euplotidae</taxon>
        <taxon>Euplotes</taxon>
    </lineage>
</organism>
<reference evidence="8" key="1">
    <citation type="submission" date="2021-01" db="EMBL/GenBank/DDBJ databases">
        <authorList>
            <person name="Corre E."/>
            <person name="Pelletier E."/>
            <person name="Niang G."/>
            <person name="Scheremetjew M."/>
            <person name="Finn R."/>
            <person name="Kale V."/>
            <person name="Holt S."/>
            <person name="Cochrane G."/>
            <person name="Meng A."/>
            <person name="Brown T."/>
            <person name="Cohen L."/>
        </authorList>
    </citation>
    <scope>NUCLEOTIDE SEQUENCE</scope>
    <source>
        <strain evidence="8">FSP1.4</strain>
    </source>
</reference>
<dbReference type="InterPro" id="IPR045196">
    <property type="entry name" value="IF2/IF5"/>
</dbReference>
<dbReference type="InterPro" id="IPR016189">
    <property type="entry name" value="Transl_init_fac_IF2/IF5_N"/>
</dbReference>
<dbReference type="GO" id="GO:0005829">
    <property type="term" value="C:cytosol"/>
    <property type="evidence" value="ECO:0007669"/>
    <property type="project" value="TreeGrafter"/>
</dbReference>
<name>A0A7S3NDT5_9SPIT</name>
<dbReference type="SUPFAM" id="SSF100966">
    <property type="entry name" value="Translation initiation factor 2 beta, aIF2beta, N-terminal domain"/>
    <property type="match status" value="1"/>
</dbReference>
<proteinExistence type="inferred from homology"/>
<evidence type="ECO:0000256" key="1">
    <source>
        <dbReference type="ARBA" id="ARBA00010397"/>
    </source>
</evidence>
<keyword evidence="4" id="KW-0648">Protein biosynthesis</keyword>
<dbReference type="Gene3D" id="2.20.25.350">
    <property type="match status" value="1"/>
</dbReference>
<feature type="compositionally biased region" description="Acidic residues" evidence="6">
    <location>
        <begin position="349"/>
        <end position="362"/>
    </location>
</feature>
<dbReference type="SUPFAM" id="SSF48371">
    <property type="entry name" value="ARM repeat"/>
    <property type="match status" value="1"/>
</dbReference>
<evidence type="ECO:0000256" key="5">
    <source>
        <dbReference type="ARBA" id="ARBA00023134"/>
    </source>
</evidence>
<dbReference type="GO" id="GO:0003743">
    <property type="term" value="F:translation initiation factor activity"/>
    <property type="evidence" value="ECO:0007669"/>
    <property type="project" value="UniProtKB-KW"/>
</dbReference>
<feature type="region of interest" description="Disordered" evidence="6">
    <location>
        <begin position="148"/>
        <end position="187"/>
    </location>
</feature>